<evidence type="ECO:0000313" key="2">
    <source>
        <dbReference type="EnsemblPlants" id="AET7Gv20087600.10"/>
    </source>
</evidence>
<name>A0A453QF69_AEGTS</name>
<accession>A0A453QF69</accession>
<reference evidence="2" key="5">
    <citation type="journal article" date="2021" name="G3 (Bethesda)">
        <title>Aegilops tauschii genome assembly Aet v5.0 features greater sequence contiguity and improved annotation.</title>
        <authorList>
            <person name="Wang L."/>
            <person name="Zhu T."/>
            <person name="Rodriguez J.C."/>
            <person name="Deal K.R."/>
            <person name="Dubcovsky J."/>
            <person name="McGuire P.E."/>
            <person name="Lux T."/>
            <person name="Spannagl M."/>
            <person name="Mayer K.F.X."/>
            <person name="Baldrich P."/>
            <person name="Meyers B.C."/>
            <person name="Huo N."/>
            <person name="Gu Y.Q."/>
            <person name="Zhou H."/>
            <person name="Devos K.M."/>
            <person name="Bennetzen J.L."/>
            <person name="Unver T."/>
            <person name="Budak H."/>
            <person name="Gulick P.J."/>
            <person name="Galiba G."/>
            <person name="Kalapos B."/>
            <person name="Nelson D.R."/>
            <person name="Li P."/>
            <person name="You F.M."/>
            <person name="Luo M.C."/>
            <person name="Dvorak J."/>
        </authorList>
    </citation>
    <scope>NUCLEOTIDE SEQUENCE [LARGE SCALE GENOMIC DNA]</scope>
    <source>
        <strain evidence="2">cv. AL8/78</strain>
    </source>
</reference>
<reference evidence="3" key="1">
    <citation type="journal article" date="2014" name="Science">
        <title>Ancient hybridizations among the ancestral genomes of bread wheat.</title>
        <authorList>
            <consortium name="International Wheat Genome Sequencing Consortium,"/>
            <person name="Marcussen T."/>
            <person name="Sandve S.R."/>
            <person name="Heier L."/>
            <person name="Spannagl M."/>
            <person name="Pfeifer M."/>
            <person name="Jakobsen K.S."/>
            <person name="Wulff B.B."/>
            <person name="Steuernagel B."/>
            <person name="Mayer K.F."/>
            <person name="Olsen O.A."/>
        </authorList>
    </citation>
    <scope>NUCLEOTIDE SEQUENCE [LARGE SCALE GENOMIC DNA]</scope>
    <source>
        <strain evidence="3">cv. AL8/78</strain>
    </source>
</reference>
<dbReference type="EnsemblPlants" id="AET7Gv20087600.10">
    <property type="protein sequence ID" value="AET7Gv20087600.10"/>
    <property type="gene ID" value="AET7Gv20087600"/>
</dbReference>
<feature type="compositionally biased region" description="Polar residues" evidence="1">
    <location>
        <begin position="71"/>
        <end position="80"/>
    </location>
</feature>
<dbReference type="Gramene" id="AET7Gv20087600.10">
    <property type="protein sequence ID" value="AET7Gv20087600.10"/>
    <property type="gene ID" value="AET7Gv20087600"/>
</dbReference>
<proteinExistence type="predicted"/>
<evidence type="ECO:0000313" key="3">
    <source>
        <dbReference type="Proteomes" id="UP000015105"/>
    </source>
</evidence>
<dbReference type="Proteomes" id="UP000015105">
    <property type="component" value="Chromosome 7D"/>
</dbReference>
<evidence type="ECO:0000256" key="1">
    <source>
        <dbReference type="SAM" id="MobiDB-lite"/>
    </source>
</evidence>
<reference evidence="2" key="3">
    <citation type="journal article" date="2017" name="Nature">
        <title>Genome sequence of the progenitor of the wheat D genome Aegilops tauschii.</title>
        <authorList>
            <person name="Luo M.C."/>
            <person name="Gu Y.Q."/>
            <person name="Puiu D."/>
            <person name="Wang H."/>
            <person name="Twardziok S.O."/>
            <person name="Deal K.R."/>
            <person name="Huo N."/>
            <person name="Zhu T."/>
            <person name="Wang L."/>
            <person name="Wang Y."/>
            <person name="McGuire P.E."/>
            <person name="Liu S."/>
            <person name="Long H."/>
            <person name="Ramasamy R.K."/>
            <person name="Rodriguez J.C."/>
            <person name="Van S.L."/>
            <person name="Yuan L."/>
            <person name="Wang Z."/>
            <person name="Xia Z."/>
            <person name="Xiao L."/>
            <person name="Anderson O.D."/>
            <person name="Ouyang S."/>
            <person name="Liang Y."/>
            <person name="Zimin A.V."/>
            <person name="Pertea G."/>
            <person name="Qi P."/>
            <person name="Bennetzen J.L."/>
            <person name="Dai X."/>
            <person name="Dawson M.W."/>
            <person name="Muller H.G."/>
            <person name="Kugler K."/>
            <person name="Rivarola-Duarte L."/>
            <person name="Spannagl M."/>
            <person name="Mayer K.F.X."/>
            <person name="Lu F.H."/>
            <person name="Bevan M.W."/>
            <person name="Leroy P."/>
            <person name="Li P."/>
            <person name="You F.M."/>
            <person name="Sun Q."/>
            <person name="Liu Z."/>
            <person name="Lyons E."/>
            <person name="Wicker T."/>
            <person name="Salzberg S.L."/>
            <person name="Devos K.M."/>
            <person name="Dvorak J."/>
        </authorList>
    </citation>
    <scope>NUCLEOTIDE SEQUENCE [LARGE SCALE GENOMIC DNA]</scope>
    <source>
        <strain evidence="2">cv. AL8/78</strain>
    </source>
</reference>
<reference evidence="2" key="4">
    <citation type="submission" date="2019-03" db="UniProtKB">
        <authorList>
            <consortium name="EnsemblPlants"/>
        </authorList>
    </citation>
    <scope>IDENTIFICATION</scope>
</reference>
<dbReference type="AlphaFoldDB" id="A0A453QF69"/>
<feature type="compositionally biased region" description="Basic residues" evidence="1">
    <location>
        <begin position="118"/>
        <end position="128"/>
    </location>
</feature>
<organism evidence="2 3">
    <name type="scientific">Aegilops tauschii subsp. strangulata</name>
    <name type="common">Goatgrass</name>
    <dbReference type="NCBI Taxonomy" id="200361"/>
    <lineage>
        <taxon>Eukaryota</taxon>
        <taxon>Viridiplantae</taxon>
        <taxon>Streptophyta</taxon>
        <taxon>Embryophyta</taxon>
        <taxon>Tracheophyta</taxon>
        <taxon>Spermatophyta</taxon>
        <taxon>Magnoliopsida</taxon>
        <taxon>Liliopsida</taxon>
        <taxon>Poales</taxon>
        <taxon>Poaceae</taxon>
        <taxon>BOP clade</taxon>
        <taxon>Pooideae</taxon>
        <taxon>Triticodae</taxon>
        <taxon>Triticeae</taxon>
        <taxon>Triticinae</taxon>
        <taxon>Aegilops</taxon>
    </lineage>
</organism>
<keyword evidence="3" id="KW-1185">Reference proteome</keyword>
<protein>
    <submittedName>
        <fullName evidence="2">Uncharacterized protein</fullName>
    </submittedName>
</protein>
<feature type="region of interest" description="Disordered" evidence="1">
    <location>
        <begin position="39"/>
        <end position="128"/>
    </location>
</feature>
<reference evidence="3" key="2">
    <citation type="journal article" date="2017" name="Nat. Plants">
        <title>The Aegilops tauschii genome reveals multiple impacts of transposons.</title>
        <authorList>
            <person name="Zhao G."/>
            <person name="Zou C."/>
            <person name="Li K."/>
            <person name="Wang K."/>
            <person name="Li T."/>
            <person name="Gao L."/>
            <person name="Zhang X."/>
            <person name="Wang H."/>
            <person name="Yang Z."/>
            <person name="Liu X."/>
            <person name="Jiang W."/>
            <person name="Mao L."/>
            <person name="Kong X."/>
            <person name="Jiao Y."/>
            <person name="Jia J."/>
        </authorList>
    </citation>
    <scope>NUCLEOTIDE SEQUENCE [LARGE SCALE GENOMIC DNA]</scope>
    <source>
        <strain evidence="3">cv. AL8/78</strain>
    </source>
</reference>
<sequence>QRKRHRQLHQVQDNMSAQFVGDGCIGCECIEGFISSKTVDASRSGSAPPPCRLTSPAGRRCTTGKGREINPSPTVQTLTKPTHPRSIPYQIQATAAAAFKSPSPKPLDRSMRPPSPSIRRRRRRDPQP</sequence>